<dbReference type="EMBL" id="KP899803">
    <property type="protein sequence ID" value="AKJ19612.1"/>
    <property type="molecule type" value="Genomic_DNA"/>
</dbReference>
<dbReference type="RefSeq" id="WP_193216069.1">
    <property type="nucleotide sequence ID" value="NZ_KP899803.1"/>
</dbReference>
<keyword evidence="3" id="KW-0614">Plasmid</keyword>
<name>A0A0G3B477_SALTM</name>
<dbReference type="PROSITE" id="PS51257">
    <property type="entry name" value="PROKAR_LIPOPROTEIN"/>
    <property type="match status" value="1"/>
</dbReference>
<feature type="chain" id="PRO_5005183410" evidence="2">
    <location>
        <begin position="32"/>
        <end position="388"/>
    </location>
</feature>
<dbReference type="Gene3D" id="1.10.287.470">
    <property type="entry name" value="Helix hairpin bin"/>
    <property type="match status" value="1"/>
</dbReference>
<dbReference type="PANTHER" id="PTHR30469">
    <property type="entry name" value="MULTIDRUG RESISTANCE PROTEIN MDTA"/>
    <property type="match status" value="1"/>
</dbReference>
<keyword evidence="2" id="KW-0732">Signal</keyword>
<dbReference type="PANTHER" id="PTHR30469:SF15">
    <property type="entry name" value="HLYD FAMILY OF SECRETION PROTEINS"/>
    <property type="match status" value="1"/>
</dbReference>
<dbReference type="InterPro" id="IPR006143">
    <property type="entry name" value="RND_pump_MFP"/>
</dbReference>
<dbReference type="GO" id="GO:0015562">
    <property type="term" value="F:efflux transmembrane transporter activity"/>
    <property type="evidence" value="ECO:0007669"/>
    <property type="project" value="TreeGrafter"/>
</dbReference>
<geneLocation type="plasmid" evidence="3">
    <name>p8025</name>
</geneLocation>
<accession>A0A0G3B477</accession>
<dbReference type="AlphaFoldDB" id="A0A0G3B477"/>
<evidence type="ECO:0000256" key="1">
    <source>
        <dbReference type="ARBA" id="ARBA00009477"/>
    </source>
</evidence>
<sequence length="388" mass="40783">MSRVRRAFMTACALRSLTVACALFISTLVSGCGNSQSTVSEPPRAVKLAAAQSDLPHSSRIELTGSARATERSILGFETGGRIAKLNVDVGERFARGQVMAELDAEPDRLRVTQAQASLAAAEAGLMDRRVQTDQQRRLLESEVISPAAFESAKAQLAVAEGQARTAKAALGLAERAQRGTMIVAPFDGVVAEKLALAFTDIAAGAPVFQVDGVRSGTEIIANASTTQAPHIDVGQRAELFWSGAEQPIRAVVRRVGLRAENGSLLPVVLVPEDNAQARALRPGIPVQVVLDAPAATSKTSRPETVSVPYASLVLGTKPGEASVFVYTPADKKVHRRAVRFTPAQEGDSARVLAGLKPGETVVAAGGGWLTDGQPVTPLEATTQLTKR</sequence>
<dbReference type="Gene3D" id="2.40.50.100">
    <property type="match status" value="1"/>
</dbReference>
<dbReference type="GO" id="GO:1990281">
    <property type="term" value="C:efflux pump complex"/>
    <property type="evidence" value="ECO:0007669"/>
    <property type="project" value="TreeGrafter"/>
</dbReference>
<dbReference type="Gene3D" id="2.40.420.20">
    <property type="match status" value="1"/>
</dbReference>
<dbReference type="NCBIfam" id="TIGR01730">
    <property type="entry name" value="RND_mfp"/>
    <property type="match status" value="1"/>
</dbReference>
<protein>
    <submittedName>
        <fullName evidence="3">RND transporter</fullName>
    </submittedName>
</protein>
<dbReference type="SUPFAM" id="SSF111369">
    <property type="entry name" value="HlyD-like secretion proteins"/>
    <property type="match status" value="1"/>
</dbReference>
<evidence type="ECO:0000313" key="3">
    <source>
        <dbReference type="EMBL" id="AKJ19612.1"/>
    </source>
</evidence>
<reference evidence="3" key="1">
    <citation type="submission" date="2015-03" db="EMBL/GenBank/DDBJ databases">
        <title>Complete genome sequences of four Salmonella Typhimurium IncHI1 plasmids and their characteristics.</title>
        <authorList>
            <person name="Kubasova T."/>
            <person name="Matiasovicova J."/>
            <person name="Cejkova D."/>
            <person name="Sekelova Z."/>
            <person name="Polansky O."/>
            <person name="Medvecky M."/>
            <person name="Rychlik I."/>
            <person name="Juricova H."/>
        </authorList>
    </citation>
    <scope>NUCLEOTIDE SEQUENCE</scope>
    <source>
        <strain evidence="3">8025</strain>
        <plasmid evidence="3">p8025</plasmid>
    </source>
</reference>
<feature type="signal peptide" evidence="2">
    <location>
        <begin position="1"/>
        <end position="31"/>
    </location>
</feature>
<proteinExistence type="inferred from homology"/>
<evidence type="ECO:0000256" key="2">
    <source>
        <dbReference type="SAM" id="SignalP"/>
    </source>
</evidence>
<comment type="similarity">
    <text evidence="1">Belongs to the membrane fusion protein (MFP) (TC 8.A.1) family.</text>
</comment>
<organism evidence="3">
    <name type="scientific">Salmonella typhimurium</name>
    <dbReference type="NCBI Taxonomy" id="90371"/>
    <lineage>
        <taxon>Bacteria</taxon>
        <taxon>Pseudomonadati</taxon>
        <taxon>Pseudomonadota</taxon>
        <taxon>Gammaproteobacteria</taxon>
        <taxon>Enterobacterales</taxon>
        <taxon>Enterobacteriaceae</taxon>
        <taxon>Salmonella</taxon>
    </lineage>
</organism>